<feature type="compositionally biased region" description="Polar residues" evidence="1">
    <location>
        <begin position="82"/>
        <end position="91"/>
    </location>
</feature>
<proteinExistence type="predicted"/>
<sequence length="91" mass="9956">MYIGGLDYGEWNTSKSDLQSASNLMIYEGTDNQFTGIEVETTDISEPVDNLQPDSRQETINGPLFTDYPNGSEEGEFGSGQAVVSRNPLSE</sequence>
<name>A0A4D6HFC9_9EURY</name>
<keyword evidence="3" id="KW-1185">Reference proteome</keyword>
<dbReference type="Proteomes" id="UP000296706">
    <property type="component" value="Chromosome"/>
</dbReference>
<feature type="region of interest" description="Disordered" evidence="1">
    <location>
        <begin position="47"/>
        <end position="91"/>
    </location>
</feature>
<evidence type="ECO:0000313" key="3">
    <source>
        <dbReference type="Proteomes" id="UP000296706"/>
    </source>
</evidence>
<dbReference type="AlphaFoldDB" id="A0A4D6HFC9"/>
<protein>
    <submittedName>
        <fullName evidence="2">Uncharacterized protein</fullName>
    </submittedName>
</protein>
<evidence type="ECO:0000256" key="1">
    <source>
        <dbReference type="SAM" id="MobiDB-lite"/>
    </source>
</evidence>
<organism evidence="2 3">
    <name type="scientific">Halapricum salinum</name>
    <dbReference type="NCBI Taxonomy" id="1457250"/>
    <lineage>
        <taxon>Archaea</taxon>
        <taxon>Methanobacteriati</taxon>
        <taxon>Methanobacteriota</taxon>
        <taxon>Stenosarchaea group</taxon>
        <taxon>Halobacteria</taxon>
        <taxon>Halobacteriales</taxon>
        <taxon>Haloarculaceae</taxon>
        <taxon>Halapricum</taxon>
    </lineage>
</organism>
<evidence type="ECO:0000313" key="2">
    <source>
        <dbReference type="EMBL" id="QCC51868.1"/>
    </source>
</evidence>
<dbReference type="KEGG" id="hsn:DV733_11770"/>
<accession>A0A4D6HFC9</accession>
<gene>
    <name evidence="2" type="ORF">DV733_11770</name>
</gene>
<dbReference type="EMBL" id="CP031310">
    <property type="protein sequence ID" value="QCC51868.1"/>
    <property type="molecule type" value="Genomic_DNA"/>
</dbReference>
<reference evidence="2 3" key="1">
    <citation type="journal article" date="2019" name="Nat. Commun.">
        <title>A new type of DNA phosphorothioation-based antiviral system in archaea.</title>
        <authorList>
            <person name="Xiong L."/>
            <person name="Liu S."/>
            <person name="Chen S."/>
            <person name="Xiao Y."/>
            <person name="Zhu B."/>
            <person name="Gao Y."/>
            <person name="Zhang Y."/>
            <person name="Chen B."/>
            <person name="Luo J."/>
            <person name="Deng Z."/>
            <person name="Chen X."/>
            <person name="Wang L."/>
            <person name="Chen S."/>
        </authorList>
    </citation>
    <scope>NUCLEOTIDE SEQUENCE [LARGE SCALE GENOMIC DNA]</scope>
    <source>
        <strain evidence="2 3">CBA1105</strain>
    </source>
</reference>